<evidence type="ECO:0000256" key="2">
    <source>
        <dbReference type="ARBA" id="ARBA00022574"/>
    </source>
</evidence>
<dbReference type="Gene3D" id="2.130.10.10">
    <property type="entry name" value="YVTN repeat-like/Quinoprotein amine dehydrogenase"/>
    <property type="match status" value="1"/>
</dbReference>
<gene>
    <name evidence="5" type="ORF">KIN20_011136</name>
</gene>
<sequence length="213" mass="23656">MIDVEMGAVGESDEFHLSRVIEAHKADVKCITSTSAGVIISGGRDDVVKFWNKRGGEFSETLSFLHPKGLSVNSIGYYDSPDGWLVFAGRKDGSIAVYGSGSSEPRTVLTHHSSNVCCIYVDEKNHVLLSGSWDNNVVVWPIKNLSRPRVLFLVGHTYSVWALAAIESNPGFYLTGSADKTIKLWRDDNVIRTFTDAVCLRLRGERLVRCRYQ</sequence>
<feature type="repeat" description="WD" evidence="4">
    <location>
        <begin position="109"/>
        <end position="150"/>
    </location>
</feature>
<keyword evidence="1" id="KW-0963">Cytoplasm</keyword>
<dbReference type="SMART" id="SM00320">
    <property type="entry name" value="WD40"/>
    <property type="match status" value="3"/>
</dbReference>
<dbReference type="PROSITE" id="PS50294">
    <property type="entry name" value="WD_REPEATS_REGION"/>
    <property type="match status" value="1"/>
</dbReference>
<dbReference type="Pfam" id="PF00400">
    <property type="entry name" value="WD40"/>
    <property type="match status" value="3"/>
</dbReference>
<reference evidence="5" key="1">
    <citation type="submission" date="2021-06" db="EMBL/GenBank/DDBJ databases">
        <title>Parelaphostrongylus tenuis whole genome reference sequence.</title>
        <authorList>
            <person name="Garwood T.J."/>
            <person name="Larsen P.A."/>
            <person name="Fountain-Jones N.M."/>
            <person name="Garbe J.R."/>
            <person name="Macchietto M.G."/>
            <person name="Kania S.A."/>
            <person name="Gerhold R.W."/>
            <person name="Richards J.E."/>
            <person name="Wolf T.M."/>
        </authorList>
    </citation>
    <scope>NUCLEOTIDE SEQUENCE</scope>
    <source>
        <strain evidence="5">MNPRO001-30</strain>
        <tissue evidence="5">Meninges</tissue>
    </source>
</reference>
<evidence type="ECO:0000256" key="3">
    <source>
        <dbReference type="ARBA" id="ARBA00022737"/>
    </source>
</evidence>
<keyword evidence="6" id="KW-1185">Reference proteome</keyword>
<dbReference type="GO" id="GO:0005737">
    <property type="term" value="C:cytoplasm"/>
    <property type="evidence" value="ECO:0007669"/>
    <property type="project" value="TreeGrafter"/>
</dbReference>
<dbReference type="InterPro" id="IPR036322">
    <property type="entry name" value="WD40_repeat_dom_sf"/>
</dbReference>
<dbReference type="GO" id="GO:0010992">
    <property type="term" value="P:ubiquitin recycling"/>
    <property type="evidence" value="ECO:0007669"/>
    <property type="project" value="TreeGrafter"/>
</dbReference>
<dbReference type="Proteomes" id="UP001196413">
    <property type="component" value="Unassembled WGS sequence"/>
</dbReference>
<dbReference type="PROSITE" id="PS50082">
    <property type="entry name" value="WD_REPEATS_2"/>
    <property type="match status" value="3"/>
</dbReference>
<accession>A0AAD5MRN1</accession>
<organism evidence="5 6">
    <name type="scientific">Parelaphostrongylus tenuis</name>
    <name type="common">Meningeal worm</name>
    <dbReference type="NCBI Taxonomy" id="148309"/>
    <lineage>
        <taxon>Eukaryota</taxon>
        <taxon>Metazoa</taxon>
        <taxon>Ecdysozoa</taxon>
        <taxon>Nematoda</taxon>
        <taxon>Chromadorea</taxon>
        <taxon>Rhabditida</taxon>
        <taxon>Rhabditina</taxon>
        <taxon>Rhabditomorpha</taxon>
        <taxon>Strongyloidea</taxon>
        <taxon>Metastrongylidae</taxon>
        <taxon>Parelaphostrongylus</taxon>
    </lineage>
</organism>
<dbReference type="PANTHER" id="PTHR19849">
    <property type="entry name" value="PHOSPHOLIPASE A-2-ACTIVATING PROTEIN"/>
    <property type="match status" value="1"/>
</dbReference>
<dbReference type="GO" id="GO:0005634">
    <property type="term" value="C:nucleus"/>
    <property type="evidence" value="ECO:0007669"/>
    <property type="project" value="TreeGrafter"/>
</dbReference>
<comment type="caution">
    <text evidence="5">The sequence shown here is derived from an EMBL/GenBank/DDBJ whole genome shotgun (WGS) entry which is preliminary data.</text>
</comment>
<feature type="repeat" description="WD" evidence="4">
    <location>
        <begin position="153"/>
        <end position="185"/>
    </location>
</feature>
<dbReference type="PANTHER" id="PTHR19849:SF0">
    <property type="entry name" value="PHOSPHOLIPASE A-2-ACTIVATING PROTEIN"/>
    <property type="match status" value="1"/>
</dbReference>
<protein>
    <submittedName>
        <fullName evidence="5">Uncharacterized protein</fullName>
    </submittedName>
</protein>
<dbReference type="AlphaFoldDB" id="A0AAD5MRN1"/>
<dbReference type="SUPFAM" id="SSF50978">
    <property type="entry name" value="WD40 repeat-like"/>
    <property type="match status" value="1"/>
</dbReference>
<evidence type="ECO:0000313" key="5">
    <source>
        <dbReference type="EMBL" id="KAJ1354261.1"/>
    </source>
</evidence>
<dbReference type="GO" id="GO:0043161">
    <property type="term" value="P:proteasome-mediated ubiquitin-dependent protein catabolic process"/>
    <property type="evidence" value="ECO:0007669"/>
    <property type="project" value="TreeGrafter"/>
</dbReference>
<dbReference type="GO" id="GO:0043130">
    <property type="term" value="F:ubiquitin binding"/>
    <property type="evidence" value="ECO:0007669"/>
    <property type="project" value="TreeGrafter"/>
</dbReference>
<dbReference type="InterPro" id="IPR015943">
    <property type="entry name" value="WD40/YVTN_repeat-like_dom_sf"/>
</dbReference>
<evidence type="ECO:0000256" key="4">
    <source>
        <dbReference type="PROSITE-ProRule" id="PRU00221"/>
    </source>
</evidence>
<dbReference type="EMBL" id="JAHQIW010002003">
    <property type="protein sequence ID" value="KAJ1354261.1"/>
    <property type="molecule type" value="Genomic_DNA"/>
</dbReference>
<keyword evidence="2 4" id="KW-0853">WD repeat</keyword>
<dbReference type="InterPro" id="IPR001680">
    <property type="entry name" value="WD40_rpt"/>
</dbReference>
<proteinExistence type="predicted"/>
<evidence type="ECO:0000256" key="1">
    <source>
        <dbReference type="ARBA" id="ARBA00022490"/>
    </source>
</evidence>
<feature type="repeat" description="WD" evidence="4">
    <location>
        <begin position="21"/>
        <end position="61"/>
    </location>
</feature>
<keyword evidence="3" id="KW-0677">Repeat</keyword>
<dbReference type="PRINTS" id="PR00320">
    <property type="entry name" value="GPROTEINBRPT"/>
</dbReference>
<dbReference type="InterPro" id="IPR020472">
    <property type="entry name" value="WD40_PAC1"/>
</dbReference>
<name>A0AAD5MRN1_PARTN</name>
<evidence type="ECO:0000313" key="6">
    <source>
        <dbReference type="Proteomes" id="UP001196413"/>
    </source>
</evidence>